<dbReference type="Proteomes" id="UP000531561">
    <property type="component" value="Unassembled WGS sequence"/>
</dbReference>
<comment type="caution">
    <text evidence="1">The sequence shown here is derived from an EMBL/GenBank/DDBJ whole genome shotgun (WGS) entry which is preliminary data.</text>
</comment>
<reference evidence="1 2" key="1">
    <citation type="journal article" date="2020" name="Phytopathology">
        <title>A high-quality genome resource of Botrytis fragariae, a new and rapidly spreading fungal pathogen causing strawberry gray mold in the U.S.A.</title>
        <authorList>
            <person name="Wu Y."/>
            <person name="Saski C.A."/>
            <person name="Schnabel G."/>
            <person name="Xiao S."/>
            <person name="Hu M."/>
        </authorList>
    </citation>
    <scope>NUCLEOTIDE SEQUENCE [LARGE SCALE GENOMIC DNA]</scope>
    <source>
        <strain evidence="1 2">BVB16</strain>
    </source>
</reference>
<name>A0A8H6AM71_9HELO</name>
<protein>
    <submittedName>
        <fullName evidence="1">Uncharacterized protein</fullName>
    </submittedName>
</protein>
<evidence type="ECO:0000313" key="1">
    <source>
        <dbReference type="EMBL" id="KAF5870323.1"/>
    </source>
</evidence>
<evidence type="ECO:0000313" key="2">
    <source>
        <dbReference type="Proteomes" id="UP000531561"/>
    </source>
</evidence>
<sequence>MNLLDSLSSHFILPYRPKISAKERKVYIEKHNSQKEQLRASTEYPDLAPEEALQKRVLARWIHKQWFVKDGIRHIICRDIEYYRYKAQPRLWKNLSRWRSTTETQIYVDYWESPVPLKGVDRVTKETLAAREAIGIHPSEGGWNLPRSHPRHLLNFPQEILDKIIGYNLIVGEDMGSIAPRAMTSNKNSDYQEAHYQIARPPYPGPVRQDLPRNGYRVYAFAEKYHPSIGMFGDTFFESGPQSIKKSELSDEVGPYIQLQNLLRPMIDASCLRACKAFHGYGTEMLYRHNNFTFDIPTYRNPRKYMMYDQDGPRSTSTILKPDRHIESVGVLQPYKEWLAEVKDVVSQVKQSVGDKDLAGWAYQDPFVRFLYNIGPENAKLIKTLQFSGTMKTHRCNPANDHHKTCGEGFMLNFLIYLQFIRELCPHLEKLVLNIAPDVHRRYYNKEWLRRSSFQENLTPFLKNHIRKLETVKTLVLCTRNEAKPTEENHLYEPMKFPLAVETCKWFEDRARGWASNA</sequence>
<dbReference type="EMBL" id="JABFCT010000014">
    <property type="protein sequence ID" value="KAF5870323.1"/>
    <property type="molecule type" value="Genomic_DNA"/>
</dbReference>
<dbReference type="RefSeq" id="XP_037189270.1">
    <property type="nucleotide sequence ID" value="XM_037340047.1"/>
</dbReference>
<dbReference type="OrthoDB" id="3505248at2759"/>
<dbReference type="AlphaFoldDB" id="A0A8H6AM71"/>
<dbReference type="GeneID" id="59263739"/>
<accession>A0A8H6AM71</accession>
<proteinExistence type="predicted"/>
<keyword evidence="2" id="KW-1185">Reference proteome</keyword>
<organism evidence="1 2">
    <name type="scientific">Botrytis fragariae</name>
    <dbReference type="NCBI Taxonomy" id="1964551"/>
    <lineage>
        <taxon>Eukaryota</taxon>
        <taxon>Fungi</taxon>
        <taxon>Dikarya</taxon>
        <taxon>Ascomycota</taxon>
        <taxon>Pezizomycotina</taxon>
        <taxon>Leotiomycetes</taxon>
        <taxon>Helotiales</taxon>
        <taxon>Sclerotiniaceae</taxon>
        <taxon>Botrytis</taxon>
    </lineage>
</organism>
<gene>
    <name evidence="1" type="ORF">Bfra_009707</name>
</gene>